<reference evidence="1 2" key="1">
    <citation type="journal article" date="2004" name="Science">
        <title>The Ashbya gossypii genome as a tool for mapping the ancient Saccharomyces cerevisiae genome.</title>
        <authorList>
            <person name="Dietrich F.S."/>
            <person name="Voegeli S."/>
            <person name="Brachat S."/>
            <person name="Lerch A."/>
            <person name="Gates K."/>
            <person name="Steiner S."/>
            <person name="Mohr C."/>
            <person name="Pohlmann R."/>
            <person name="Luedi P."/>
            <person name="Choi S."/>
            <person name="Wing R.A."/>
            <person name="Flavier A."/>
            <person name="Gaffney T.D."/>
            <person name="Philippsen P."/>
        </authorList>
    </citation>
    <scope>NUCLEOTIDE SEQUENCE [LARGE SCALE GENOMIC DNA]</scope>
    <source>
        <strain evidence="2">ATCC 10895 / CBS 109.51 / FGSC 9923 / NRRL Y-1056</strain>
    </source>
</reference>
<dbReference type="InterPro" id="IPR027706">
    <property type="entry name" value="PGP_Pase"/>
</dbReference>
<dbReference type="InterPro" id="IPR006549">
    <property type="entry name" value="HAD-SF_hydro_IIIA"/>
</dbReference>
<dbReference type="GO" id="GO:0005737">
    <property type="term" value="C:cytoplasm"/>
    <property type="evidence" value="ECO:0000318"/>
    <property type="project" value="GO_Central"/>
</dbReference>
<evidence type="ECO:0000313" key="2">
    <source>
        <dbReference type="Proteomes" id="UP000000591"/>
    </source>
</evidence>
<reference evidence="2" key="2">
    <citation type="journal article" date="2013" name="G3 (Bethesda)">
        <title>Genomes of Ashbya fungi isolated from insects reveal four mating-type loci, numerous translocations, lack of transposons, and distinct gene duplications.</title>
        <authorList>
            <person name="Dietrich F.S."/>
            <person name="Voegeli S."/>
            <person name="Kuo S."/>
            <person name="Philippsen P."/>
        </authorList>
    </citation>
    <scope>GENOME REANNOTATION</scope>
    <source>
        <strain evidence="2">ATCC 10895 / CBS 109.51 / FGSC 9923 / NRRL Y-1056</strain>
    </source>
</reference>
<dbReference type="KEGG" id="ago:AGOS_AER392W"/>
<dbReference type="InterPro" id="IPR010021">
    <property type="entry name" value="PGPP1/Gep4"/>
</dbReference>
<dbReference type="InterPro" id="IPR023214">
    <property type="entry name" value="HAD_sf"/>
</dbReference>
<dbReference type="GO" id="GO:0032049">
    <property type="term" value="P:cardiolipin biosynthetic process"/>
    <property type="evidence" value="ECO:0000318"/>
    <property type="project" value="GO_Central"/>
</dbReference>
<dbReference type="AlphaFoldDB" id="Q755X6"/>
<dbReference type="NCBIfam" id="TIGR01668">
    <property type="entry name" value="YqeG_hyp_ppase"/>
    <property type="match status" value="1"/>
</dbReference>
<dbReference type="NCBIfam" id="TIGR01662">
    <property type="entry name" value="HAD-SF-IIIA"/>
    <property type="match status" value="1"/>
</dbReference>
<dbReference type="GeneID" id="4621463"/>
<dbReference type="eggNOG" id="KOG2961">
    <property type="taxonomic scope" value="Eukaryota"/>
</dbReference>
<dbReference type="Gene3D" id="3.40.50.1000">
    <property type="entry name" value="HAD superfamily/HAD-like"/>
    <property type="match status" value="1"/>
</dbReference>
<dbReference type="HOGENOM" id="CLU_056221_3_2_1"/>
<accession>Q755X6</accession>
<dbReference type="OMA" id="MLMANMM"/>
<dbReference type="InParanoid" id="Q755X6"/>
<evidence type="ECO:0000313" key="1">
    <source>
        <dbReference type="EMBL" id="AAS53071.1"/>
    </source>
</evidence>
<dbReference type="PANTHER" id="PTHR19288:SF25">
    <property type="entry name" value="PHOSPHATIDYLGLYCEROPHOSPHATASE GEP4, MITOCHONDRIAL"/>
    <property type="match status" value="1"/>
</dbReference>
<proteinExistence type="predicted"/>
<dbReference type="EMBL" id="AE016818">
    <property type="protein sequence ID" value="AAS53071.1"/>
    <property type="molecule type" value="Genomic_DNA"/>
</dbReference>
<keyword evidence="2" id="KW-1185">Reference proteome</keyword>
<dbReference type="GO" id="GO:0008962">
    <property type="term" value="F:phosphatidylglycerophosphatase activity"/>
    <property type="evidence" value="ECO:0000318"/>
    <property type="project" value="GO_Central"/>
</dbReference>
<dbReference type="STRING" id="284811.Q755X6"/>
<organism evidence="1 2">
    <name type="scientific">Eremothecium gossypii (strain ATCC 10895 / CBS 109.51 / FGSC 9923 / NRRL Y-1056)</name>
    <name type="common">Yeast</name>
    <name type="synonym">Ashbya gossypii</name>
    <dbReference type="NCBI Taxonomy" id="284811"/>
    <lineage>
        <taxon>Eukaryota</taxon>
        <taxon>Fungi</taxon>
        <taxon>Dikarya</taxon>
        <taxon>Ascomycota</taxon>
        <taxon>Saccharomycotina</taxon>
        <taxon>Saccharomycetes</taxon>
        <taxon>Saccharomycetales</taxon>
        <taxon>Saccharomycetaceae</taxon>
        <taxon>Eremothecium</taxon>
    </lineage>
</organism>
<dbReference type="FunFam" id="3.40.50.1000:FF:000165">
    <property type="entry name" value="HAD superfamily phosphatase"/>
    <property type="match status" value="1"/>
</dbReference>
<gene>
    <name evidence="1" type="ORF">AGOS_AER392W</name>
</gene>
<name>Q755X6_EREGS</name>
<dbReference type="Pfam" id="PF09419">
    <property type="entry name" value="PGP_phosphatase"/>
    <property type="match status" value="1"/>
</dbReference>
<dbReference type="InterPro" id="IPR036412">
    <property type="entry name" value="HAD-like_sf"/>
</dbReference>
<dbReference type="SUPFAM" id="SSF56784">
    <property type="entry name" value="HAD-like"/>
    <property type="match status" value="1"/>
</dbReference>
<dbReference type="Proteomes" id="UP000000591">
    <property type="component" value="Chromosome V"/>
</dbReference>
<protein>
    <submittedName>
        <fullName evidence="1">AER392Wp</fullName>
    </submittedName>
</protein>
<dbReference type="PANTHER" id="PTHR19288">
    <property type="entry name" value="4-NITROPHENYLPHOSPHATASE-RELATED"/>
    <property type="match status" value="1"/>
</dbReference>
<dbReference type="GO" id="GO:0005739">
    <property type="term" value="C:mitochondrion"/>
    <property type="evidence" value="ECO:0000318"/>
    <property type="project" value="GO_Central"/>
</dbReference>
<dbReference type="OrthoDB" id="198652at2759"/>
<dbReference type="CDD" id="cd01427">
    <property type="entry name" value="HAD_like"/>
    <property type="match status" value="1"/>
</dbReference>
<dbReference type="FunCoup" id="Q755X6">
    <property type="interactions" value="51"/>
</dbReference>
<dbReference type="RefSeq" id="NP_985247.1">
    <property type="nucleotide sequence ID" value="NM_210601.1"/>
</dbReference>
<sequence>MVFGLNLSGTLNACKLLVNPRLCLPDIVVPTFADLPIPLGPNIKAVVLDKDNCFAYPHEDRVWPAYQDAWQRLRAAYPGARLVIVSNTAGTADDKDELQARALERNTGVAVLRHATKKPGCKNEVLRYLYEKRLVDRPEEVAVVGDRLLTDMVMARQMGACGVWVRDGVRLSSSPIVAFEKRLYEYLRPDN</sequence>